<feature type="region of interest" description="Disordered" evidence="1">
    <location>
        <begin position="1"/>
        <end position="84"/>
    </location>
</feature>
<dbReference type="EMBL" id="JANBVO010000020">
    <property type="protein sequence ID" value="KAJ9143002.1"/>
    <property type="molecule type" value="Genomic_DNA"/>
</dbReference>
<keyword evidence="3" id="KW-1185">Reference proteome</keyword>
<evidence type="ECO:0000313" key="2">
    <source>
        <dbReference type="EMBL" id="KAJ9143002.1"/>
    </source>
</evidence>
<sequence>MSQAPTVAARGHARNKSATKASRPRSSTKGPLDADDSTFSVPPQSPLRSGRLIPASVVPQQQSPSTSNQYPRQSAVSPARRVTPPKDFSYLLRPEIYHPIPPMSIPAPFRNSSKQPSPGTPIPDLLARGHFRAAAVAAAHALTGTDGYSPPNPTDHVRIFDLLYTRLACLTLINATPLAALEVKALEDLNSAFYVDEIDGVHLVPWELRVLNVRLQAMGFADPRRAVMSYYDLARDTRIQIANATASHDNSARELWKDRLYDLGIKIAGALIEMDDFVGASYHLSTLRARDDEKTALSQALLLLHIGDVHAARQCFRGDEASKMVIAALCDMADGDYGAALPRWRELQQETPDEMIAVNMAVCLLYTGKMEEGRDLLATLIDSGYSSHTLLFNLTTTYELCTDRPRSFKLVLAGKVAGLVETPKGWEKGNGDFKL</sequence>
<dbReference type="PANTHER" id="PTHR21581">
    <property type="entry name" value="D-ALANYL-D-ALANINE CARBOXYPEPTIDASE"/>
    <property type="match status" value="1"/>
</dbReference>
<organism evidence="2 3">
    <name type="scientific">Pleurostoma richardsiae</name>
    <dbReference type="NCBI Taxonomy" id="41990"/>
    <lineage>
        <taxon>Eukaryota</taxon>
        <taxon>Fungi</taxon>
        <taxon>Dikarya</taxon>
        <taxon>Ascomycota</taxon>
        <taxon>Pezizomycotina</taxon>
        <taxon>Sordariomycetes</taxon>
        <taxon>Sordariomycetidae</taxon>
        <taxon>Calosphaeriales</taxon>
        <taxon>Pleurostomataceae</taxon>
        <taxon>Pleurostoma</taxon>
    </lineage>
</organism>
<dbReference type="GO" id="GO:0030008">
    <property type="term" value="C:TRAPP complex"/>
    <property type="evidence" value="ECO:0007669"/>
    <property type="project" value="TreeGrafter"/>
</dbReference>
<accession>A0AA38R9U5</accession>
<evidence type="ECO:0000313" key="3">
    <source>
        <dbReference type="Proteomes" id="UP001174694"/>
    </source>
</evidence>
<comment type="caution">
    <text evidence="2">The sequence shown here is derived from an EMBL/GenBank/DDBJ whole genome shotgun (WGS) entry which is preliminary data.</text>
</comment>
<dbReference type="Gene3D" id="1.25.40.10">
    <property type="entry name" value="Tetratricopeptide repeat domain"/>
    <property type="match status" value="1"/>
</dbReference>
<dbReference type="GO" id="GO:0005794">
    <property type="term" value="C:Golgi apparatus"/>
    <property type="evidence" value="ECO:0007669"/>
    <property type="project" value="TreeGrafter"/>
</dbReference>
<dbReference type="PANTHER" id="PTHR21581:SF6">
    <property type="entry name" value="TRAFFICKING PROTEIN PARTICLE COMPLEX SUBUNIT 12"/>
    <property type="match status" value="1"/>
</dbReference>
<name>A0AA38R9U5_9PEZI</name>
<dbReference type="Proteomes" id="UP001174694">
    <property type="component" value="Unassembled WGS sequence"/>
</dbReference>
<feature type="compositionally biased region" description="Polar residues" evidence="1">
    <location>
        <begin position="18"/>
        <end position="29"/>
    </location>
</feature>
<dbReference type="InterPro" id="IPR011990">
    <property type="entry name" value="TPR-like_helical_dom_sf"/>
</dbReference>
<proteinExistence type="predicted"/>
<gene>
    <name evidence="2" type="ORF">NKR23_g6933</name>
</gene>
<evidence type="ECO:0000256" key="1">
    <source>
        <dbReference type="SAM" id="MobiDB-lite"/>
    </source>
</evidence>
<reference evidence="2" key="1">
    <citation type="submission" date="2022-07" db="EMBL/GenBank/DDBJ databases">
        <title>Fungi with potential for degradation of polypropylene.</title>
        <authorList>
            <person name="Gostincar C."/>
        </authorList>
    </citation>
    <scope>NUCLEOTIDE SEQUENCE</scope>
    <source>
        <strain evidence="2">EXF-13308</strain>
    </source>
</reference>
<feature type="compositionally biased region" description="Low complexity" evidence="1">
    <location>
        <begin position="54"/>
        <end position="71"/>
    </location>
</feature>
<dbReference type="AlphaFoldDB" id="A0AA38R9U5"/>
<protein>
    <submittedName>
        <fullName evidence="2">Trafficking protein particle complex subunit 12</fullName>
    </submittedName>
</protein>